<dbReference type="InterPro" id="IPR026960">
    <property type="entry name" value="RVT-Znf"/>
</dbReference>
<evidence type="ECO:0000259" key="2">
    <source>
        <dbReference type="Pfam" id="PF13966"/>
    </source>
</evidence>
<keyword evidence="4" id="KW-1185">Reference proteome</keyword>
<dbReference type="EMBL" id="JAUJYO010000010">
    <property type="protein sequence ID" value="KAK1305584.1"/>
    <property type="molecule type" value="Genomic_DNA"/>
</dbReference>
<dbReference type="AlphaFoldDB" id="A0AAV9DX06"/>
<evidence type="ECO:0000313" key="4">
    <source>
        <dbReference type="Proteomes" id="UP001180020"/>
    </source>
</evidence>
<name>A0AAV9DX06_ACOCL</name>
<dbReference type="Pfam" id="PF13966">
    <property type="entry name" value="zf-RVT"/>
    <property type="match status" value="1"/>
</dbReference>
<gene>
    <name evidence="3" type="ORF">QJS10_CPA10g02067</name>
</gene>
<organism evidence="3 4">
    <name type="scientific">Acorus calamus</name>
    <name type="common">Sweet flag</name>
    <dbReference type="NCBI Taxonomy" id="4465"/>
    <lineage>
        <taxon>Eukaryota</taxon>
        <taxon>Viridiplantae</taxon>
        <taxon>Streptophyta</taxon>
        <taxon>Embryophyta</taxon>
        <taxon>Tracheophyta</taxon>
        <taxon>Spermatophyta</taxon>
        <taxon>Magnoliopsida</taxon>
        <taxon>Liliopsida</taxon>
        <taxon>Acoraceae</taxon>
        <taxon>Acorus</taxon>
    </lineage>
</organism>
<evidence type="ECO:0000256" key="1">
    <source>
        <dbReference type="SAM" id="MobiDB-lite"/>
    </source>
</evidence>
<protein>
    <recommendedName>
        <fullName evidence="2">Reverse transcriptase zinc-binding domain-containing protein</fullName>
    </recommendedName>
</protein>
<dbReference type="Proteomes" id="UP001180020">
    <property type="component" value="Unassembled WGS sequence"/>
</dbReference>
<accession>A0AAV9DX06</accession>
<evidence type="ECO:0000313" key="3">
    <source>
        <dbReference type="EMBL" id="KAK1305584.1"/>
    </source>
</evidence>
<proteinExistence type="predicted"/>
<comment type="caution">
    <text evidence="3">The sequence shown here is derived from an EMBL/GenBank/DDBJ whole genome shotgun (WGS) entry which is preliminary data.</text>
</comment>
<reference evidence="3" key="2">
    <citation type="submission" date="2023-06" db="EMBL/GenBank/DDBJ databases">
        <authorList>
            <person name="Ma L."/>
            <person name="Liu K.-W."/>
            <person name="Li Z."/>
            <person name="Hsiao Y.-Y."/>
            <person name="Qi Y."/>
            <person name="Fu T."/>
            <person name="Tang G."/>
            <person name="Zhang D."/>
            <person name="Sun W.-H."/>
            <person name="Liu D.-K."/>
            <person name="Li Y."/>
            <person name="Chen G.-Z."/>
            <person name="Liu X.-D."/>
            <person name="Liao X.-Y."/>
            <person name="Jiang Y.-T."/>
            <person name="Yu X."/>
            <person name="Hao Y."/>
            <person name="Huang J."/>
            <person name="Zhao X.-W."/>
            <person name="Ke S."/>
            <person name="Chen Y.-Y."/>
            <person name="Wu W.-L."/>
            <person name="Hsu J.-L."/>
            <person name="Lin Y.-F."/>
            <person name="Huang M.-D."/>
            <person name="Li C.-Y."/>
            <person name="Huang L."/>
            <person name="Wang Z.-W."/>
            <person name="Zhao X."/>
            <person name="Zhong W.-Y."/>
            <person name="Peng D.-H."/>
            <person name="Ahmad S."/>
            <person name="Lan S."/>
            <person name="Zhang J.-S."/>
            <person name="Tsai W.-C."/>
            <person name="Van De Peer Y."/>
            <person name="Liu Z.-J."/>
        </authorList>
    </citation>
    <scope>NUCLEOTIDE SEQUENCE</scope>
    <source>
        <strain evidence="3">CP</strain>
        <tissue evidence="3">Leaves</tissue>
    </source>
</reference>
<feature type="domain" description="Reverse transcriptase zinc-binding" evidence="2">
    <location>
        <begin position="81"/>
        <end position="169"/>
    </location>
</feature>
<feature type="region of interest" description="Disordered" evidence="1">
    <location>
        <begin position="1"/>
        <end position="23"/>
    </location>
</feature>
<reference evidence="3" key="1">
    <citation type="journal article" date="2023" name="Nat. Commun.">
        <title>Diploid and tetraploid genomes of Acorus and the evolution of monocots.</title>
        <authorList>
            <person name="Ma L."/>
            <person name="Liu K.W."/>
            <person name="Li Z."/>
            <person name="Hsiao Y.Y."/>
            <person name="Qi Y."/>
            <person name="Fu T."/>
            <person name="Tang G.D."/>
            <person name="Zhang D."/>
            <person name="Sun W.H."/>
            <person name="Liu D.K."/>
            <person name="Li Y."/>
            <person name="Chen G.Z."/>
            <person name="Liu X.D."/>
            <person name="Liao X.Y."/>
            <person name="Jiang Y.T."/>
            <person name="Yu X."/>
            <person name="Hao Y."/>
            <person name="Huang J."/>
            <person name="Zhao X.W."/>
            <person name="Ke S."/>
            <person name="Chen Y.Y."/>
            <person name="Wu W.L."/>
            <person name="Hsu J.L."/>
            <person name="Lin Y.F."/>
            <person name="Huang M.D."/>
            <person name="Li C.Y."/>
            <person name="Huang L."/>
            <person name="Wang Z.W."/>
            <person name="Zhao X."/>
            <person name="Zhong W.Y."/>
            <person name="Peng D.H."/>
            <person name="Ahmad S."/>
            <person name="Lan S."/>
            <person name="Zhang J.S."/>
            <person name="Tsai W.C."/>
            <person name="Van de Peer Y."/>
            <person name="Liu Z.J."/>
        </authorList>
    </citation>
    <scope>NUCLEOTIDE SEQUENCE</scope>
    <source>
        <strain evidence="3">CP</strain>
    </source>
</reference>
<sequence>MSKDKRALQIADRPRGEGSVRDLWGDEGEARGWQVQLRRNRLTDSEASQFAVLSERLASWVGVFGPDPDVLCWVSNDAHGFTVKDCYRQWRGMPEGNTRSGERLTGMWKIKSPLKIKVFWWLLAKERLLTKVYRAKWCPAESVTCALCGADPETVVHLFCACRVVKDFWQIVEQETSLCMHASSIDELWVARDSLTSATASKAANNVLRLIIVAGAWSIWRARNEAIFKGSRVYVENLWESTASLISQWGRGIVGVQGVTFTGGRIIITE</sequence>